<dbReference type="InterPro" id="IPR006128">
    <property type="entry name" value="Lipoprotein_PsaA-like"/>
</dbReference>
<dbReference type="PANTHER" id="PTHR42953">
    <property type="entry name" value="HIGH-AFFINITY ZINC UPTAKE SYSTEM PROTEIN ZNUA-RELATED"/>
    <property type="match status" value="1"/>
</dbReference>
<dbReference type="PANTHER" id="PTHR42953:SF2">
    <property type="entry name" value="ADHESION PROTEIN"/>
    <property type="match status" value="1"/>
</dbReference>
<dbReference type="Pfam" id="PF01297">
    <property type="entry name" value="ZnuA"/>
    <property type="match status" value="1"/>
</dbReference>
<dbReference type="InterPro" id="IPR006127">
    <property type="entry name" value="ZnuA-like"/>
</dbReference>
<dbReference type="GO" id="GO:0046872">
    <property type="term" value="F:metal ion binding"/>
    <property type="evidence" value="ECO:0007669"/>
    <property type="project" value="InterPro"/>
</dbReference>
<protein>
    <submittedName>
        <fullName evidence="5">Zinc ABC transporter, periplasmic-binding protein ZnuA</fullName>
    </submittedName>
</protein>
<keyword evidence="2 4" id="KW-0813">Transport</keyword>
<dbReference type="PRINTS" id="PR00690">
    <property type="entry name" value="ADHESNFAMILY"/>
</dbReference>
<dbReference type="InterPro" id="IPR050492">
    <property type="entry name" value="Bact_metal-bind_prot9"/>
</dbReference>
<dbReference type="GO" id="GO:0030001">
    <property type="term" value="P:metal ion transport"/>
    <property type="evidence" value="ECO:0007669"/>
    <property type="project" value="InterPro"/>
</dbReference>
<comment type="similarity">
    <text evidence="1 4">Belongs to the bacterial solute-binding protein 9 family.</text>
</comment>
<dbReference type="SUPFAM" id="SSF53807">
    <property type="entry name" value="Helical backbone' metal receptor"/>
    <property type="match status" value="1"/>
</dbReference>
<evidence type="ECO:0000256" key="4">
    <source>
        <dbReference type="RuleBase" id="RU003512"/>
    </source>
</evidence>
<proteinExistence type="inferred from homology"/>
<evidence type="ECO:0000256" key="2">
    <source>
        <dbReference type="ARBA" id="ARBA00022448"/>
    </source>
</evidence>
<evidence type="ECO:0000313" key="5">
    <source>
        <dbReference type="EMBL" id="CAA6825807.1"/>
    </source>
</evidence>
<dbReference type="InterPro" id="IPR006129">
    <property type="entry name" value="AdhesinB"/>
</dbReference>
<reference evidence="5" key="1">
    <citation type="submission" date="2020-01" db="EMBL/GenBank/DDBJ databases">
        <authorList>
            <person name="Meier V. D."/>
            <person name="Meier V D."/>
        </authorList>
    </citation>
    <scope>NUCLEOTIDE SEQUENCE</scope>
    <source>
        <strain evidence="5">HLG_WM_MAG_03</strain>
    </source>
</reference>
<accession>A0A6S6U6A0</accession>
<organism evidence="5">
    <name type="scientific">uncultured Sulfurovum sp</name>
    <dbReference type="NCBI Taxonomy" id="269237"/>
    <lineage>
        <taxon>Bacteria</taxon>
        <taxon>Pseudomonadati</taxon>
        <taxon>Campylobacterota</taxon>
        <taxon>Epsilonproteobacteria</taxon>
        <taxon>Campylobacterales</taxon>
        <taxon>Sulfurovaceae</taxon>
        <taxon>Sulfurovum</taxon>
        <taxon>environmental samples</taxon>
    </lineage>
</organism>
<dbReference type="EMBL" id="CACVAR010000395">
    <property type="protein sequence ID" value="CAA6825807.1"/>
    <property type="molecule type" value="Genomic_DNA"/>
</dbReference>
<evidence type="ECO:0000256" key="3">
    <source>
        <dbReference type="ARBA" id="ARBA00022729"/>
    </source>
</evidence>
<dbReference type="GO" id="GO:0007155">
    <property type="term" value="P:cell adhesion"/>
    <property type="evidence" value="ECO:0007669"/>
    <property type="project" value="InterPro"/>
</dbReference>
<dbReference type="AlphaFoldDB" id="A0A6S6U6A0"/>
<keyword evidence="3" id="KW-0732">Signal</keyword>
<name>A0A6S6U6A0_9BACT</name>
<dbReference type="PRINTS" id="PR00691">
    <property type="entry name" value="ADHESINB"/>
</dbReference>
<dbReference type="Gene3D" id="3.40.50.1980">
    <property type="entry name" value="Nitrogenase molybdenum iron protein domain"/>
    <property type="match status" value="2"/>
</dbReference>
<evidence type="ECO:0000256" key="1">
    <source>
        <dbReference type="ARBA" id="ARBA00011028"/>
    </source>
</evidence>
<sequence>MKLLLIIATLFTFSFAKIDIAVTYTYIEDIGKKIGGDLVSINTLSKPKEDPHFVMARPSLIAKLRNVDLLILNGGQIEIGWLPPLIKRSNNAKVFDGASGFLDLSQSIDMMDAHEEVSRSHGDVHPDGNPHFILDPYNVPIVAKAIHDKLAALDAKNEAIYTKNYETFIKGWNEKLVEWDKKMKPFEGKKVIQYHKSFDYFLKRYKMELLDTIEPIPGISPTSKHIMGLIKTIKNEKSPLLIMHDVYHNRKAAQLISAKTNLKIIDVPHDVDALQDANNIENLYNTIIDGLLK</sequence>
<gene>
    <name evidence="5" type="ORF">HELGO_WM25958</name>
</gene>